<accession>A0A7X0F0F6</accession>
<dbReference type="EMBL" id="JACHJB010000002">
    <property type="protein sequence ID" value="MBB6348469.1"/>
    <property type="molecule type" value="Genomic_DNA"/>
</dbReference>
<keyword evidence="1" id="KW-0732">Signal</keyword>
<sequence length="38" mass="3843">MRKTMIAAGLAAMTLAATQAPVAAATRGGSPRNVDTDR</sequence>
<organism evidence="2 3">
    <name type="scientific">Nonomuraea muscovyensis</name>
    <dbReference type="NCBI Taxonomy" id="1124761"/>
    <lineage>
        <taxon>Bacteria</taxon>
        <taxon>Bacillati</taxon>
        <taxon>Actinomycetota</taxon>
        <taxon>Actinomycetes</taxon>
        <taxon>Streptosporangiales</taxon>
        <taxon>Streptosporangiaceae</taxon>
        <taxon>Nonomuraea</taxon>
    </lineage>
</organism>
<keyword evidence="3" id="KW-1185">Reference proteome</keyword>
<protein>
    <submittedName>
        <fullName evidence="2">Uncharacterized protein</fullName>
    </submittedName>
</protein>
<feature type="signal peptide" evidence="1">
    <location>
        <begin position="1"/>
        <end position="19"/>
    </location>
</feature>
<dbReference type="AlphaFoldDB" id="A0A7X0F0F6"/>
<feature type="chain" id="PRO_5038414027" evidence="1">
    <location>
        <begin position="20"/>
        <end position="38"/>
    </location>
</feature>
<comment type="caution">
    <text evidence="2">The sequence shown here is derived from an EMBL/GenBank/DDBJ whole genome shotgun (WGS) entry which is preliminary data.</text>
</comment>
<dbReference type="Proteomes" id="UP000583800">
    <property type="component" value="Unassembled WGS sequence"/>
</dbReference>
<gene>
    <name evidence="2" type="ORF">FHU36_005014</name>
</gene>
<evidence type="ECO:0000313" key="3">
    <source>
        <dbReference type="Proteomes" id="UP000583800"/>
    </source>
</evidence>
<reference evidence="2 3" key="1">
    <citation type="submission" date="2020-08" db="EMBL/GenBank/DDBJ databases">
        <title>Sequencing the genomes of 1000 actinobacteria strains.</title>
        <authorList>
            <person name="Klenk H.-P."/>
        </authorList>
    </citation>
    <scope>NUCLEOTIDE SEQUENCE [LARGE SCALE GENOMIC DNA]</scope>
    <source>
        <strain evidence="2 3">DSM 45913</strain>
    </source>
</reference>
<proteinExistence type="predicted"/>
<name>A0A7X0F0F6_9ACTN</name>
<evidence type="ECO:0000256" key="1">
    <source>
        <dbReference type="SAM" id="SignalP"/>
    </source>
</evidence>
<evidence type="ECO:0000313" key="2">
    <source>
        <dbReference type="EMBL" id="MBB6348469.1"/>
    </source>
</evidence>